<proteinExistence type="predicted"/>
<accession>A0AA39JR79</accession>
<keyword evidence="1" id="KW-1133">Transmembrane helix</keyword>
<feature type="transmembrane region" description="Helical" evidence="1">
    <location>
        <begin position="164"/>
        <end position="186"/>
    </location>
</feature>
<evidence type="ECO:0000313" key="2">
    <source>
        <dbReference type="EMBL" id="KAK0447308.1"/>
    </source>
</evidence>
<protein>
    <submittedName>
        <fullName evidence="2">Uncharacterized protein</fullName>
    </submittedName>
</protein>
<dbReference type="AlphaFoldDB" id="A0AA39JR79"/>
<evidence type="ECO:0000313" key="3">
    <source>
        <dbReference type="Proteomes" id="UP001175226"/>
    </source>
</evidence>
<keyword evidence="1" id="KW-0472">Membrane</keyword>
<evidence type="ECO:0000256" key="1">
    <source>
        <dbReference type="SAM" id="Phobius"/>
    </source>
</evidence>
<name>A0AA39JR79_9AGAR</name>
<keyword evidence="1" id="KW-0812">Transmembrane</keyword>
<sequence length="232" mass="26822">MSQPNPDFASVQKIATQYSDSWFNEVIIESLTHVSTSTIHRVQVKILAGISVFMYIMVHDALCHEMVLYEADIHNQWRDRRNMAPRPHRPGDAWWSLMGHGNHRNCYLEVLDYLGKKLEGHRPSLYMHPMQNRHPMTQVFGVFLIFQELDPLKDSQVTSINWGMAYYIMALPTMVICTMLIVYHLAKAGMTSKSLRFIRNRCYNVIEILVESSALPYNMYPQAVLDSVTDIG</sequence>
<gene>
    <name evidence="2" type="ORF">EV421DRAFT_1733853</name>
</gene>
<organism evidence="2 3">
    <name type="scientific">Armillaria borealis</name>
    <dbReference type="NCBI Taxonomy" id="47425"/>
    <lineage>
        <taxon>Eukaryota</taxon>
        <taxon>Fungi</taxon>
        <taxon>Dikarya</taxon>
        <taxon>Basidiomycota</taxon>
        <taxon>Agaricomycotina</taxon>
        <taxon>Agaricomycetes</taxon>
        <taxon>Agaricomycetidae</taxon>
        <taxon>Agaricales</taxon>
        <taxon>Marasmiineae</taxon>
        <taxon>Physalacriaceae</taxon>
        <taxon>Armillaria</taxon>
    </lineage>
</organism>
<reference evidence="2" key="1">
    <citation type="submission" date="2023-06" db="EMBL/GenBank/DDBJ databases">
        <authorList>
            <consortium name="Lawrence Berkeley National Laboratory"/>
            <person name="Ahrendt S."/>
            <person name="Sahu N."/>
            <person name="Indic B."/>
            <person name="Wong-Bajracharya J."/>
            <person name="Merenyi Z."/>
            <person name="Ke H.-M."/>
            <person name="Monk M."/>
            <person name="Kocsube S."/>
            <person name="Drula E."/>
            <person name="Lipzen A."/>
            <person name="Balint B."/>
            <person name="Henrissat B."/>
            <person name="Andreopoulos B."/>
            <person name="Martin F.M."/>
            <person name="Harder C.B."/>
            <person name="Rigling D."/>
            <person name="Ford K.L."/>
            <person name="Foster G.D."/>
            <person name="Pangilinan J."/>
            <person name="Papanicolaou A."/>
            <person name="Barry K."/>
            <person name="LaButti K."/>
            <person name="Viragh M."/>
            <person name="Koriabine M."/>
            <person name="Yan M."/>
            <person name="Riley R."/>
            <person name="Champramary S."/>
            <person name="Plett K.L."/>
            <person name="Tsai I.J."/>
            <person name="Slot J."/>
            <person name="Sipos G."/>
            <person name="Plett J."/>
            <person name="Nagy L.G."/>
            <person name="Grigoriev I.V."/>
        </authorList>
    </citation>
    <scope>NUCLEOTIDE SEQUENCE</scope>
    <source>
        <strain evidence="2">FPL87.14</strain>
    </source>
</reference>
<dbReference type="Proteomes" id="UP001175226">
    <property type="component" value="Unassembled WGS sequence"/>
</dbReference>
<dbReference type="EMBL" id="JAUEPT010000012">
    <property type="protein sequence ID" value="KAK0447308.1"/>
    <property type="molecule type" value="Genomic_DNA"/>
</dbReference>
<comment type="caution">
    <text evidence="2">The sequence shown here is derived from an EMBL/GenBank/DDBJ whole genome shotgun (WGS) entry which is preliminary data.</text>
</comment>
<keyword evidence="3" id="KW-1185">Reference proteome</keyword>